<gene>
    <name evidence="1" type="ORF">LCMAC201_00110</name>
</gene>
<evidence type="ECO:0000313" key="1">
    <source>
        <dbReference type="EMBL" id="QBK87109.1"/>
    </source>
</evidence>
<accession>A0A481YVI4</accession>
<reference evidence="1" key="1">
    <citation type="journal article" date="2019" name="MBio">
        <title>Virus Genomes from Deep Sea Sediments Expand the Ocean Megavirome and Support Independent Origins of Viral Gigantism.</title>
        <authorList>
            <person name="Backstrom D."/>
            <person name="Yutin N."/>
            <person name="Jorgensen S.L."/>
            <person name="Dharamshi J."/>
            <person name="Homa F."/>
            <person name="Zaremba-Niedwiedzka K."/>
            <person name="Spang A."/>
            <person name="Wolf Y.I."/>
            <person name="Koonin E.V."/>
            <person name="Ettema T.J."/>
        </authorList>
    </citation>
    <scope>NUCLEOTIDE SEQUENCE</scope>
</reference>
<sequence length="106" mass="11955">MTAIQKRPACLCGKARPHFGFTTDEKATRCVSCKLEEMTNIIDKKCYCGKARACFGFTTDEKATRCMSCKIDGMKNIKDKNVFVVKHKPPTVIKRTNKQPDVVHVN</sequence>
<organism evidence="1">
    <name type="scientific">Marseillevirus LCMAC201</name>
    <dbReference type="NCBI Taxonomy" id="2506605"/>
    <lineage>
        <taxon>Viruses</taxon>
        <taxon>Varidnaviria</taxon>
        <taxon>Bamfordvirae</taxon>
        <taxon>Nucleocytoviricota</taxon>
        <taxon>Megaviricetes</taxon>
        <taxon>Pimascovirales</taxon>
        <taxon>Pimascovirales incertae sedis</taxon>
        <taxon>Marseilleviridae</taxon>
    </lineage>
</organism>
<protein>
    <submittedName>
        <fullName evidence="1">Uncharacterized protein</fullName>
    </submittedName>
</protein>
<dbReference type="Pfam" id="PF19114">
    <property type="entry name" value="EsV_1_7_cys"/>
    <property type="match status" value="2"/>
</dbReference>
<proteinExistence type="predicted"/>
<dbReference type="EMBL" id="MK500344">
    <property type="protein sequence ID" value="QBK87109.1"/>
    <property type="molecule type" value="Genomic_DNA"/>
</dbReference>
<dbReference type="InterPro" id="IPR043822">
    <property type="entry name" value="EsV_1_7_cys"/>
</dbReference>
<name>A0A481YVI4_9VIRU</name>